<dbReference type="Pfam" id="PF07366">
    <property type="entry name" value="SnoaL"/>
    <property type="match status" value="1"/>
</dbReference>
<dbReference type="InterPro" id="IPR032710">
    <property type="entry name" value="NTF2-like_dom_sf"/>
</dbReference>
<keyword evidence="2" id="KW-1185">Reference proteome</keyword>
<name>A0ABZ2JZX3_9BACT</name>
<protein>
    <submittedName>
        <fullName evidence="1">Ester cyclase</fullName>
    </submittedName>
</protein>
<dbReference type="InterPro" id="IPR009959">
    <property type="entry name" value="Cyclase_SnoaL-like"/>
</dbReference>
<evidence type="ECO:0000313" key="2">
    <source>
        <dbReference type="Proteomes" id="UP001379533"/>
    </source>
</evidence>
<dbReference type="RefSeq" id="WP_394840918.1">
    <property type="nucleotide sequence ID" value="NZ_CP089982.1"/>
</dbReference>
<dbReference type="Gene3D" id="3.10.450.50">
    <property type="match status" value="1"/>
</dbReference>
<proteinExistence type="predicted"/>
<dbReference type="SUPFAM" id="SSF54427">
    <property type="entry name" value="NTF2-like"/>
    <property type="match status" value="1"/>
</dbReference>
<sequence>MPERFDMPSADVLRAREKLVLDHFHGEVAQRWDDVLATFPHPHYELIATMTVHDGDANVRRYYRDTRAAFPDQHHEIIALRHSADAVIVEFWLMGTHQGPLGGIPPTGQRFRVRMNAFFVFDANETLVCERVYFDSLTMLKQLLRGLSLKDPRNWPKLVRALRGLAAMTREPDPRLL</sequence>
<dbReference type="EMBL" id="CP089982">
    <property type="protein sequence ID" value="WXA90305.1"/>
    <property type="molecule type" value="Genomic_DNA"/>
</dbReference>
<dbReference type="PANTHER" id="PTHR38436:SF1">
    <property type="entry name" value="ESTER CYCLASE"/>
    <property type="match status" value="1"/>
</dbReference>
<dbReference type="Proteomes" id="UP001379533">
    <property type="component" value="Chromosome"/>
</dbReference>
<organism evidence="1 2">
    <name type="scientific">Pendulispora brunnea</name>
    <dbReference type="NCBI Taxonomy" id="2905690"/>
    <lineage>
        <taxon>Bacteria</taxon>
        <taxon>Pseudomonadati</taxon>
        <taxon>Myxococcota</taxon>
        <taxon>Myxococcia</taxon>
        <taxon>Myxococcales</taxon>
        <taxon>Sorangiineae</taxon>
        <taxon>Pendulisporaceae</taxon>
        <taxon>Pendulispora</taxon>
    </lineage>
</organism>
<reference evidence="1 2" key="1">
    <citation type="submission" date="2021-12" db="EMBL/GenBank/DDBJ databases">
        <title>Discovery of the Pendulisporaceae a myxobacterial family with distinct sporulation behavior and unique specialized metabolism.</title>
        <authorList>
            <person name="Garcia R."/>
            <person name="Popoff A."/>
            <person name="Bader C.D."/>
            <person name="Loehr J."/>
            <person name="Walesch S."/>
            <person name="Walt C."/>
            <person name="Boldt J."/>
            <person name="Bunk B."/>
            <person name="Haeckl F.J.F.P.J."/>
            <person name="Gunesch A.P."/>
            <person name="Birkelbach J."/>
            <person name="Nuebel U."/>
            <person name="Pietschmann T."/>
            <person name="Bach T."/>
            <person name="Mueller R."/>
        </authorList>
    </citation>
    <scope>NUCLEOTIDE SEQUENCE [LARGE SCALE GENOMIC DNA]</scope>
    <source>
        <strain evidence="1 2">MSr12523</strain>
    </source>
</reference>
<gene>
    <name evidence="1" type="ORF">LZC95_28065</name>
</gene>
<accession>A0ABZ2JZX3</accession>
<evidence type="ECO:0000313" key="1">
    <source>
        <dbReference type="EMBL" id="WXA90305.1"/>
    </source>
</evidence>
<dbReference type="PANTHER" id="PTHR38436">
    <property type="entry name" value="POLYKETIDE CYCLASE SNOAL-LIKE DOMAIN"/>
    <property type="match status" value="1"/>
</dbReference>